<dbReference type="GO" id="GO:0005768">
    <property type="term" value="C:endosome"/>
    <property type="evidence" value="ECO:0007669"/>
    <property type="project" value="TreeGrafter"/>
</dbReference>
<proteinExistence type="predicted"/>
<dbReference type="STRING" id="41875.K8EEU1"/>
<dbReference type="PANTHER" id="PTHR13856:SF28">
    <property type="entry name" value="TOM1-LIKE PROTEIN 1"/>
    <property type="match status" value="1"/>
</dbReference>
<feature type="compositionally biased region" description="Polar residues" evidence="1">
    <location>
        <begin position="378"/>
        <end position="387"/>
    </location>
</feature>
<dbReference type="PANTHER" id="PTHR13856">
    <property type="entry name" value="VHS DOMAIN CONTAINING PROTEIN FAMILY"/>
    <property type="match status" value="1"/>
</dbReference>
<gene>
    <name evidence="3" type="ORF">Bathy05g00290</name>
</gene>
<feature type="region of interest" description="Disordered" evidence="1">
    <location>
        <begin position="193"/>
        <end position="221"/>
    </location>
</feature>
<reference evidence="3 4" key="1">
    <citation type="submission" date="2011-10" db="EMBL/GenBank/DDBJ databases">
        <authorList>
            <person name="Genoscope - CEA"/>
        </authorList>
    </citation>
    <scope>NUCLEOTIDE SEQUENCE [LARGE SCALE GENOMIC DNA]</scope>
    <source>
        <strain evidence="3 4">RCC 1105</strain>
    </source>
</reference>
<dbReference type="InterPro" id="IPR002014">
    <property type="entry name" value="VHS_dom"/>
</dbReference>
<dbReference type="GO" id="GO:0030276">
    <property type="term" value="F:clathrin binding"/>
    <property type="evidence" value="ECO:0007669"/>
    <property type="project" value="TreeGrafter"/>
</dbReference>
<dbReference type="RefSeq" id="XP_007512911.1">
    <property type="nucleotide sequence ID" value="XM_007512849.1"/>
</dbReference>
<feature type="compositionally biased region" description="Basic and acidic residues" evidence="1">
    <location>
        <begin position="492"/>
        <end position="504"/>
    </location>
</feature>
<dbReference type="GO" id="GO:0043130">
    <property type="term" value="F:ubiquitin binding"/>
    <property type="evidence" value="ECO:0007669"/>
    <property type="project" value="InterPro"/>
</dbReference>
<evidence type="ECO:0000313" key="4">
    <source>
        <dbReference type="Proteomes" id="UP000198341"/>
    </source>
</evidence>
<feature type="region of interest" description="Disordered" evidence="1">
    <location>
        <begin position="337"/>
        <end position="574"/>
    </location>
</feature>
<dbReference type="GO" id="GO:0016020">
    <property type="term" value="C:membrane"/>
    <property type="evidence" value="ECO:0007669"/>
    <property type="project" value="TreeGrafter"/>
</dbReference>
<protein>
    <recommendedName>
        <fullName evidence="2">VHS domain-containing protein</fullName>
    </recommendedName>
</protein>
<keyword evidence="4" id="KW-1185">Reference proteome</keyword>
<dbReference type="SUPFAM" id="SSF48464">
    <property type="entry name" value="ENTH/VHS domain"/>
    <property type="match status" value="1"/>
</dbReference>
<dbReference type="PROSITE" id="PS50179">
    <property type="entry name" value="VHS"/>
    <property type="match status" value="1"/>
</dbReference>
<dbReference type="GO" id="GO:0007165">
    <property type="term" value="P:signal transduction"/>
    <property type="evidence" value="ECO:0007669"/>
    <property type="project" value="TreeGrafter"/>
</dbReference>
<accession>K8EEU1</accession>
<feature type="compositionally biased region" description="Low complexity" evidence="1">
    <location>
        <begin position="416"/>
        <end position="430"/>
    </location>
</feature>
<feature type="compositionally biased region" description="Gly residues" evidence="1">
    <location>
        <begin position="77"/>
        <end position="87"/>
    </location>
</feature>
<dbReference type="Proteomes" id="UP000198341">
    <property type="component" value="Chromosome 5"/>
</dbReference>
<dbReference type="GeneID" id="19015533"/>
<organism evidence="3 4">
    <name type="scientific">Bathycoccus prasinos</name>
    <dbReference type="NCBI Taxonomy" id="41875"/>
    <lineage>
        <taxon>Eukaryota</taxon>
        <taxon>Viridiplantae</taxon>
        <taxon>Chlorophyta</taxon>
        <taxon>Mamiellophyceae</taxon>
        <taxon>Mamiellales</taxon>
        <taxon>Bathycoccaceae</taxon>
        <taxon>Bathycoccus</taxon>
    </lineage>
</organism>
<dbReference type="Gene3D" id="1.25.40.90">
    <property type="match status" value="1"/>
</dbReference>
<feature type="region of interest" description="Disordered" evidence="1">
    <location>
        <begin position="75"/>
        <end position="97"/>
    </location>
</feature>
<feature type="compositionally biased region" description="Low complexity" evidence="1">
    <location>
        <begin position="392"/>
        <end position="405"/>
    </location>
</feature>
<feature type="domain" description="VHS" evidence="2">
    <location>
        <begin position="1"/>
        <end position="69"/>
    </location>
</feature>
<evidence type="ECO:0000256" key="1">
    <source>
        <dbReference type="SAM" id="MobiDB-lite"/>
    </source>
</evidence>
<feature type="compositionally biased region" description="Low complexity" evidence="1">
    <location>
        <begin position="524"/>
        <end position="537"/>
    </location>
</feature>
<sequence>MKNCGPDFHEMMLSKGVLETCMELGSNTTTNHIVRDKVLHLIREWSEHLNMREFKGVYRELTRYGVRFPERDEFVHPGGGGGRGGGRATRDTKYDDFSNVDVTGDRMIGMNGGEPLHYPAAPPSQPSLGIPRHSQSVPVKQVLKYDAAMSEEDRRAIEMALREEEEAVGGGGGMAYDGGRDGALGMTRAQRNELPGGGHWSSKRYQRSIGNPNKYKLDGIGRKPEGLMPVEGKFVNRTISLTKAQEHPDRIRARERKASDVVESAQSILCVFEETLSAPDKDDDLCGILAEQAKESSSSLVALLTEEDGDMDEALTSKLIELSGKLNVAIQKYERIGNDRAPQTSSSPATTTTHQQQQQQRQVQHDLLGLSSDGGGFNETTISSPNPFLTKAPSSVPSVRSAATSDEAFDEIFGNSFSPHSPPQQSSRPMSLREQYMLKQQQQQQQQQNQQQHAAQGSPSNSVISSQFLTPASSSPPSSKALNGSATPLGFEAKREKERQEATLHDPFASLAINAGLTPKKGVTTKSASSSPPTSSSGQKRVVNSEMGTPPQRPSTLQRSPTNPFDNDFKYPKI</sequence>
<dbReference type="KEGG" id="bpg:Bathy05g00290"/>
<dbReference type="InterPro" id="IPR008942">
    <property type="entry name" value="ENTH_VHS"/>
</dbReference>
<dbReference type="EMBL" id="FO082274">
    <property type="protein sequence ID" value="CCO16469.1"/>
    <property type="molecule type" value="Genomic_DNA"/>
</dbReference>
<dbReference type="AlphaFoldDB" id="K8EEU1"/>
<feature type="compositionally biased region" description="Polar residues" evidence="1">
    <location>
        <begin position="554"/>
        <end position="565"/>
    </location>
</feature>
<evidence type="ECO:0000259" key="2">
    <source>
        <dbReference type="PROSITE" id="PS50179"/>
    </source>
</evidence>
<feature type="compositionally biased region" description="Polar residues" evidence="1">
    <location>
        <begin position="453"/>
        <end position="472"/>
    </location>
</feature>
<name>K8EEU1_9CHLO</name>
<dbReference type="GO" id="GO:0035091">
    <property type="term" value="F:phosphatidylinositol binding"/>
    <property type="evidence" value="ECO:0007669"/>
    <property type="project" value="InterPro"/>
</dbReference>
<feature type="compositionally biased region" description="Low complexity" evidence="1">
    <location>
        <begin position="440"/>
        <end position="452"/>
    </location>
</feature>
<evidence type="ECO:0000313" key="3">
    <source>
        <dbReference type="EMBL" id="CCO16469.1"/>
    </source>
</evidence>
<feature type="compositionally biased region" description="Low complexity" evidence="1">
    <location>
        <begin position="340"/>
        <end position="371"/>
    </location>
</feature>